<keyword evidence="2 5" id="KW-0812">Transmembrane</keyword>
<name>A0AAN4ZAT4_9BILA</name>
<evidence type="ECO:0000256" key="3">
    <source>
        <dbReference type="ARBA" id="ARBA00022989"/>
    </source>
</evidence>
<protein>
    <submittedName>
        <fullName evidence="6">Uncharacterized protein</fullName>
    </submittedName>
</protein>
<evidence type="ECO:0000256" key="2">
    <source>
        <dbReference type="ARBA" id="ARBA00022692"/>
    </source>
</evidence>
<gene>
    <name evidence="6" type="ORF">PMAYCL1PPCAC_06744</name>
</gene>
<feature type="transmembrane region" description="Helical" evidence="5">
    <location>
        <begin position="47"/>
        <end position="67"/>
    </location>
</feature>
<dbReference type="PANTHER" id="PTHR21676:SF6">
    <property type="entry name" value="PROTEIN STUM"/>
    <property type="match status" value="1"/>
</dbReference>
<evidence type="ECO:0000256" key="5">
    <source>
        <dbReference type="SAM" id="Phobius"/>
    </source>
</evidence>
<evidence type="ECO:0000256" key="4">
    <source>
        <dbReference type="ARBA" id="ARBA00023136"/>
    </source>
</evidence>
<comment type="subcellular location">
    <subcellularLocation>
        <location evidence="1">Membrane</location>
        <topology evidence="1">Multi-pass membrane protein</topology>
    </subcellularLocation>
</comment>
<feature type="non-terminal residue" evidence="6">
    <location>
        <position position="1"/>
    </location>
</feature>
<dbReference type="AlphaFoldDB" id="A0AAN4ZAT4"/>
<dbReference type="PANTHER" id="PTHR21676">
    <property type="entry name" value="PROTEIN STUM"/>
    <property type="match status" value="1"/>
</dbReference>
<keyword evidence="7" id="KW-1185">Reference proteome</keyword>
<proteinExistence type="predicted"/>
<reference evidence="7" key="1">
    <citation type="submission" date="2022-10" db="EMBL/GenBank/DDBJ databases">
        <title>Genome assembly of Pristionchus species.</title>
        <authorList>
            <person name="Yoshida K."/>
            <person name="Sommer R.J."/>
        </authorList>
    </citation>
    <scope>NUCLEOTIDE SEQUENCE [LARGE SCALE GENOMIC DNA]</scope>
    <source>
        <strain evidence="7">RS5460</strain>
    </source>
</reference>
<dbReference type="EMBL" id="BTRK01000002">
    <property type="protein sequence ID" value="GMR36549.1"/>
    <property type="molecule type" value="Genomic_DNA"/>
</dbReference>
<evidence type="ECO:0000313" key="7">
    <source>
        <dbReference type="Proteomes" id="UP001328107"/>
    </source>
</evidence>
<dbReference type="Proteomes" id="UP001328107">
    <property type="component" value="Unassembled WGS sequence"/>
</dbReference>
<organism evidence="6 7">
    <name type="scientific">Pristionchus mayeri</name>
    <dbReference type="NCBI Taxonomy" id="1317129"/>
    <lineage>
        <taxon>Eukaryota</taxon>
        <taxon>Metazoa</taxon>
        <taxon>Ecdysozoa</taxon>
        <taxon>Nematoda</taxon>
        <taxon>Chromadorea</taxon>
        <taxon>Rhabditida</taxon>
        <taxon>Rhabditina</taxon>
        <taxon>Diplogasteromorpha</taxon>
        <taxon>Diplogasteroidea</taxon>
        <taxon>Neodiplogasteridae</taxon>
        <taxon>Pristionchus</taxon>
    </lineage>
</organism>
<keyword evidence="3 5" id="KW-1133">Transmembrane helix</keyword>
<comment type="caution">
    <text evidence="6">The sequence shown here is derived from an EMBL/GenBank/DDBJ whole genome shotgun (WGS) entry which is preliminary data.</text>
</comment>
<keyword evidence="4 5" id="KW-0472">Membrane</keyword>
<dbReference type="GO" id="GO:0019230">
    <property type="term" value="P:proprioception"/>
    <property type="evidence" value="ECO:0007669"/>
    <property type="project" value="TreeGrafter"/>
</dbReference>
<dbReference type="Pfam" id="PF15795">
    <property type="entry name" value="Spec3"/>
    <property type="match status" value="1"/>
</dbReference>
<dbReference type="GO" id="GO:0042330">
    <property type="term" value="P:taxis"/>
    <property type="evidence" value="ECO:0007669"/>
    <property type="project" value="TreeGrafter"/>
</dbReference>
<feature type="transmembrane region" description="Helical" evidence="5">
    <location>
        <begin position="87"/>
        <end position="109"/>
    </location>
</feature>
<evidence type="ECO:0000313" key="6">
    <source>
        <dbReference type="EMBL" id="GMR36549.1"/>
    </source>
</evidence>
<evidence type="ECO:0000256" key="1">
    <source>
        <dbReference type="ARBA" id="ARBA00004141"/>
    </source>
</evidence>
<dbReference type="GO" id="GO:0050954">
    <property type="term" value="P:sensory perception of mechanical stimulus"/>
    <property type="evidence" value="ECO:0007669"/>
    <property type="project" value="TreeGrafter"/>
</dbReference>
<accession>A0AAN4ZAT4</accession>
<dbReference type="GO" id="GO:0016020">
    <property type="term" value="C:membrane"/>
    <property type="evidence" value="ECO:0007669"/>
    <property type="project" value="UniProtKB-SubCell"/>
</dbReference>
<dbReference type="InterPro" id="IPR026673">
    <property type="entry name" value="SPEC3/Stum"/>
</dbReference>
<sequence>GETKWMDESVVRDFSFDEEPQSHVKAERIRRKRYLGRFRRAIPSMPLSLAILCFLSNLIIPGLGTLLSSFSIVSCADSQEDGVLSHLFINLLAALLQFITSPLLIGIIWSWQWGILFIQLATHWWTPIERRAFSIDACPCSRC</sequence>
<dbReference type="GO" id="GO:0071683">
    <property type="term" value="C:sensory dendrite"/>
    <property type="evidence" value="ECO:0007669"/>
    <property type="project" value="TreeGrafter"/>
</dbReference>